<dbReference type="GeneID" id="115259230"/>
<accession>A0ABM1YP70</accession>
<sequence length="309" mass="34263">MKILGILVDSNLNFKQHLMSVKNSCSKRINILRILGCRLKRSSRSVLLKAGSALITSKLFYGLVLTSTNIDDMVRLLCPTYNEVVRQSSGAFVSSPIPSIMTKARCLPFRVALVQRLAQLAVRLLEKTPAAINYPVVSRANHYFQQITGCTLPKVCHTLRNSDREWFNHPPYIDNHFRKRIKAGSNESVVLPTFQEHITNHYQHEKYYTDGSKDIGFTGVEVVMGDEEESYALPEICSVFSAEAHGPLTAVLKASSQENTIIFTDSASCLDAIQGDRSKHPWILLGCGSSIPVACSLVIAPNTNRDVPA</sequence>
<dbReference type="InterPro" id="IPR012337">
    <property type="entry name" value="RNaseH-like_sf"/>
</dbReference>
<name>A0ABM1YP70_AEDAL</name>
<reference evidence="1" key="2">
    <citation type="submission" date="2025-05" db="UniProtKB">
        <authorList>
            <consortium name="EnsemblMetazoa"/>
        </authorList>
    </citation>
    <scope>IDENTIFICATION</scope>
    <source>
        <strain evidence="1">Foshan</strain>
    </source>
</reference>
<dbReference type="EnsemblMetazoa" id="AALFPA23_010898.R15372">
    <property type="protein sequence ID" value="AALFPA23_010898.P15372"/>
    <property type="gene ID" value="AALFPA23_010898"/>
</dbReference>
<reference evidence="2" key="1">
    <citation type="journal article" date="2015" name="Proc. Natl. Acad. Sci. U.S.A.">
        <title>Genome sequence of the Asian Tiger mosquito, Aedes albopictus, reveals insights into its biology, genetics, and evolution.</title>
        <authorList>
            <person name="Chen X.G."/>
            <person name="Jiang X."/>
            <person name="Gu J."/>
            <person name="Xu M."/>
            <person name="Wu Y."/>
            <person name="Deng Y."/>
            <person name="Zhang C."/>
            <person name="Bonizzoni M."/>
            <person name="Dermauw W."/>
            <person name="Vontas J."/>
            <person name="Armbruster P."/>
            <person name="Huang X."/>
            <person name="Yang Y."/>
            <person name="Zhang H."/>
            <person name="He W."/>
            <person name="Peng H."/>
            <person name="Liu Y."/>
            <person name="Wu K."/>
            <person name="Chen J."/>
            <person name="Lirakis M."/>
            <person name="Topalis P."/>
            <person name="Van Leeuwen T."/>
            <person name="Hall A.B."/>
            <person name="Jiang X."/>
            <person name="Thorpe C."/>
            <person name="Mueller R.L."/>
            <person name="Sun C."/>
            <person name="Waterhouse R.M."/>
            <person name="Yan G."/>
            <person name="Tu Z.J."/>
            <person name="Fang X."/>
            <person name="James A.A."/>
        </authorList>
    </citation>
    <scope>NUCLEOTIDE SEQUENCE [LARGE SCALE GENOMIC DNA]</scope>
    <source>
        <strain evidence="2">Foshan</strain>
    </source>
</reference>
<evidence type="ECO:0000313" key="2">
    <source>
        <dbReference type="Proteomes" id="UP000069940"/>
    </source>
</evidence>
<organism evidence="1 2">
    <name type="scientific">Aedes albopictus</name>
    <name type="common">Asian tiger mosquito</name>
    <name type="synonym">Stegomyia albopicta</name>
    <dbReference type="NCBI Taxonomy" id="7160"/>
    <lineage>
        <taxon>Eukaryota</taxon>
        <taxon>Metazoa</taxon>
        <taxon>Ecdysozoa</taxon>
        <taxon>Arthropoda</taxon>
        <taxon>Hexapoda</taxon>
        <taxon>Insecta</taxon>
        <taxon>Pterygota</taxon>
        <taxon>Neoptera</taxon>
        <taxon>Endopterygota</taxon>
        <taxon>Diptera</taxon>
        <taxon>Nematocera</taxon>
        <taxon>Culicoidea</taxon>
        <taxon>Culicidae</taxon>
        <taxon>Culicinae</taxon>
        <taxon>Aedini</taxon>
        <taxon>Aedes</taxon>
        <taxon>Stegomyia</taxon>
    </lineage>
</organism>
<proteinExistence type="predicted"/>
<dbReference type="Proteomes" id="UP000069940">
    <property type="component" value="Unassembled WGS sequence"/>
</dbReference>
<dbReference type="InterPro" id="IPR036397">
    <property type="entry name" value="RNaseH_sf"/>
</dbReference>
<keyword evidence="2" id="KW-1185">Reference proteome</keyword>
<dbReference type="SUPFAM" id="SSF53098">
    <property type="entry name" value="Ribonuclease H-like"/>
    <property type="match status" value="1"/>
</dbReference>
<dbReference type="RefSeq" id="XP_062713418.1">
    <property type="nucleotide sequence ID" value="XM_062857434.1"/>
</dbReference>
<evidence type="ECO:0000313" key="1">
    <source>
        <dbReference type="EnsemblMetazoa" id="AALFPA23_010898.P15372"/>
    </source>
</evidence>
<dbReference type="Gene3D" id="3.30.420.10">
    <property type="entry name" value="Ribonuclease H-like superfamily/Ribonuclease H"/>
    <property type="match status" value="1"/>
</dbReference>
<protein>
    <recommendedName>
        <fullName evidence="3">RNase H type-1 domain-containing protein</fullName>
    </recommendedName>
</protein>
<evidence type="ECO:0008006" key="3">
    <source>
        <dbReference type="Google" id="ProtNLM"/>
    </source>
</evidence>